<reference evidence="5" key="1">
    <citation type="journal article" date="2019" name="Int. J. Syst. Evol. Microbiol.">
        <title>The Global Catalogue of Microorganisms (GCM) 10K type strain sequencing project: providing services to taxonomists for standard genome sequencing and annotation.</title>
        <authorList>
            <consortium name="The Broad Institute Genomics Platform"/>
            <consortium name="The Broad Institute Genome Sequencing Center for Infectious Disease"/>
            <person name="Wu L."/>
            <person name="Ma J."/>
        </authorList>
    </citation>
    <scope>NUCLEOTIDE SEQUENCE [LARGE SCALE GENOMIC DNA]</scope>
    <source>
        <strain evidence="5">CGMCC 1.19062</strain>
    </source>
</reference>
<keyword evidence="2" id="KW-0378">Hydrolase</keyword>
<name>A0ABW5DVK5_9PROT</name>
<dbReference type="EMBL" id="JBHUIP010000016">
    <property type="protein sequence ID" value="MFD2265163.1"/>
    <property type="molecule type" value="Genomic_DNA"/>
</dbReference>
<keyword evidence="5" id="KW-1185">Reference proteome</keyword>
<sequence>MAGLEGTIFDLALYRRQWEALHARAEAQSKEGDFHPPADRLEEVRRFGPNPGRLRMFCYVPKKLAPSPALVVVLHGCTQSAAIYDHGSGWSQLADRHGFAVLYPEQDSGNNPKTCFNWFRDQDTARDGGEALSIRQMIARMVADHGIDPARIFVTGLSAGGAMTAVMLATYPEVFAGGAIIAGLPYRAASTVQDALHAMFQGTAKPAAQWGDLVRSASRHTGPWPKVAIWQGDADETVVPMNADELVKQWTDVHGISQRTPTHDEVGTHPRRSWRDSAGKVAVQEIRVHGLGHGTPVDTRPDRPGPGVAGPHLLDIGLSSTYLIAEDWGLTDVVVTQPRVKPVAPPEPDPISDLAAIFSKALKSAGLIR</sequence>
<proteinExistence type="predicted"/>
<evidence type="ECO:0000313" key="5">
    <source>
        <dbReference type="Proteomes" id="UP001597295"/>
    </source>
</evidence>
<dbReference type="SUPFAM" id="SSF53474">
    <property type="entry name" value="alpha/beta-Hydrolases"/>
    <property type="match status" value="2"/>
</dbReference>
<feature type="compositionally biased region" description="Basic and acidic residues" evidence="3">
    <location>
        <begin position="261"/>
        <end position="277"/>
    </location>
</feature>
<dbReference type="Gene3D" id="3.40.50.1820">
    <property type="entry name" value="alpha/beta hydrolase"/>
    <property type="match status" value="1"/>
</dbReference>
<accession>A0ABW5DVK5</accession>
<dbReference type="Pfam" id="PF10503">
    <property type="entry name" value="Esterase_PHB"/>
    <property type="match status" value="1"/>
</dbReference>
<evidence type="ECO:0000313" key="4">
    <source>
        <dbReference type="EMBL" id="MFD2265163.1"/>
    </source>
</evidence>
<dbReference type="PANTHER" id="PTHR43037">
    <property type="entry name" value="UNNAMED PRODUCT-RELATED"/>
    <property type="match status" value="1"/>
</dbReference>
<evidence type="ECO:0000256" key="1">
    <source>
        <dbReference type="ARBA" id="ARBA00022729"/>
    </source>
</evidence>
<dbReference type="InterPro" id="IPR029058">
    <property type="entry name" value="AB_hydrolase_fold"/>
</dbReference>
<dbReference type="RefSeq" id="WP_379878335.1">
    <property type="nucleotide sequence ID" value="NZ_JBHUIP010000016.1"/>
</dbReference>
<organism evidence="4 5">
    <name type="scientific">Lacibacterium aquatile</name>
    <dbReference type="NCBI Taxonomy" id="1168082"/>
    <lineage>
        <taxon>Bacteria</taxon>
        <taxon>Pseudomonadati</taxon>
        <taxon>Pseudomonadota</taxon>
        <taxon>Alphaproteobacteria</taxon>
        <taxon>Rhodospirillales</taxon>
        <taxon>Rhodospirillaceae</taxon>
    </lineage>
</organism>
<keyword evidence="1" id="KW-0732">Signal</keyword>
<evidence type="ECO:0000256" key="3">
    <source>
        <dbReference type="SAM" id="MobiDB-lite"/>
    </source>
</evidence>
<dbReference type="Proteomes" id="UP001597295">
    <property type="component" value="Unassembled WGS sequence"/>
</dbReference>
<feature type="region of interest" description="Disordered" evidence="3">
    <location>
        <begin position="258"/>
        <end position="277"/>
    </location>
</feature>
<gene>
    <name evidence="4" type="ORF">ACFSM5_19830</name>
</gene>
<dbReference type="PANTHER" id="PTHR43037:SF1">
    <property type="entry name" value="BLL1128 PROTEIN"/>
    <property type="match status" value="1"/>
</dbReference>
<protein>
    <submittedName>
        <fullName evidence="4">PHB depolymerase family esterase</fullName>
    </submittedName>
</protein>
<comment type="caution">
    <text evidence="4">The sequence shown here is derived from an EMBL/GenBank/DDBJ whole genome shotgun (WGS) entry which is preliminary data.</text>
</comment>
<dbReference type="NCBIfam" id="TIGR01840">
    <property type="entry name" value="esterase_phb"/>
    <property type="match status" value="1"/>
</dbReference>
<dbReference type="InterPro" id="IPR050955">
    <property type="entry name" value="Plant_Biomass_Hydrol_Est"/>
</dbReference>
<evidence type="ECO:0000256" key="2">
    <source>
        <dbReference type="ARBA" id="ARBA00022801"/>
    </source>
</evidence>
<dbReference type="InterPro" id="IPR010126">
    <property type="entry name" value="Esterase_phb"/>
</dbReference>